<organism evidence="2 3">
    <name type="scientific">Bacillus wiedmannii</name>
    <dbReference type="NCBI Taxonomy" id="1890302"/>
    <lineage>
        <taxon>Bacteria</taxon>
        <taxon>Bacillati</taxon>
        <taxon>Bacillota</taxon>
        <taxon>Bacilli</taxon>
        <taxon>Bacillales</taxon>
        <taxon>Bacillaceae</taxon>
        <taxon>Bacillus</taxon>
        <taxon>Bacillus cereus group</taxon>
    </lineage>
</organism>
<dbReference type="Gene3D" id="3.90.550.10">
    <property type="entry name" value="Spore Coat Polysaccharide Biosynthesis Protein SpsA, Chain A"/>
    <property type="match status" value="1"/>
</dbReference>
<reference evidence="2 3" key="1">
    <citation type="journal article" date="2019" name="Environ. Microbiol.">
        <title>An active ?-lactamase is a part of an orchestrated cell wall stress resistance network of Bacillus subtilis and related rhizosphere species.</title>
        <authorList>
            <person name="Bucher T."/>
            <person name="Keren-Paz A."/>
            <person name="Hausser J."/>
            <person name="Olender T."/>
            <person name="Cytryn E."/>
            <person name="Kolodkin-Gal I."/>
        </authorList>
    </citation>
    <scope>NUCLEOTIDE SEQUENCE [LARGE SCALE GENOMIC DNA]</scope>
    <source>
        <strain evidence="2 3">I5</strain>
    </source>
</reference>
<dbReference type="InterPro" id="IPR029044">
    <property type="entry name" value="Nucleotide-diphossugar_trans"/>
</dbReference>
<dbReference type="AlphaFoldDB" id="A0A4U3AL98"/>
<dbReference type="Proteomes" id="UP000305222">
    <property type="component" value="Unassembled WGS sequence"/>
</dbReference>
<name>A0A4U3AL98_9BACI</name>
<proteinExistence type="predicted"/>
<evidence type="ECO:0000259" key="1">
    <source>
        <dbReference type="Pfam" id="PF13712"/>
    </source>
</evidence>
<dbReference type="EMBL" id="SZON01002226">
    <property type="protein sequence ID" value="TKI88271.1"/>
    <property type="molecule type" value="Genomic_DNA"/>
</dbReference>
<feature type="non-terminal residue" evidence="2">
    <location>
        <position position="79"/>
    </location>
</feature>
<sequence>MSAAEKTILFVTCINDRKMYAQCVRHILRLGVPPGYIVQFMPIRNAKSMTSGYNQALSHPAKYKVYIHQDVFIMNVAFL</sequence>
<dbReference type="InterPro" id="IPR059123">
    <property type="entry name" value="StrF_dom"/>
</dbReference>
<protein>
    <submittedName>
        <fullName evidence="2">Streptomycin biosynthesis protein StrF</fullName>
    </submittedName>
</protein>
<gene>
    <name evidence="2" type="ORF">FC699_28300</name>
</gene>
<evidence type="ECO:0000313" key="3">
    <source>
        <dbReference type="Proteomes" id="UP000305222"/>
    </source>
</evidence>
<dbReference type="Pfam" id="PF13712">
    <property type="entry name" value="Glyco_tranf_2_5"/>
    <property type="match status" value="1"/>
</dbReference>
<accession>A0A4U3AL98</accession>
<feature type="domain" description="Streptomycin biosynthesis protein StrF" evidence="1">
    <location>
        <begin position="10"/>
        <end position="78"/>
    </location>
</feature>
<evidence type="ECO:0000313" key="2">
    <source>
        <dbReference type="EMBL" id="TKI88271.1"/>
    </source>
</evidence>
<comment type="caution">
    <text evidence="2">The sequence shown here is derived from an EMBL/GenBank/DDBJ whole genome shotgun (WGS) entry which is preliminary data.</text>
</comment>